<feature type="compositionally biased region" description="Basic residues" evidence="1">
    <location>
        <begin position="41"/>
        <end position="60"/>
    </location>
</feature>
<protein>
    <recommendedName>
        <fullName evidence="2">AARP2CN domain-containing protein</fullName>
    </recommendedName>
</protein>
<dbReference type="GO" id="GO:0003924">
    <property type="term" value="F:GTPase activity"/>
    <property type="evidence" value="ECO:0007669"/>
    <property type="project" value="TreeGrafter"/>
</dbReference>
<dbReference type="EMBL" id="KV784362">
    <property type="protein sequence ID" value="OEU13136.1"/>
    <property type="molecule type" value="Genomic_DNA"/>
</dbReference>
<dbReference type="KEGG" id="fcy:FRACYDRAFT_242742"/>
<feature type="compositionally biased region" description="Basic residues" evidence="1">
    <location>
        <begin position="1"/>
        <end position="28"/>
    </location>
</feature>
<dbReference type="OrthoDB" id="119302at2759"/>
<dbReference type="GO" id="GO:0005525">
    <property type="term" value="F:GTP binding"/>
    <property type="evidence" value="ECO:0007669"/>
    <property type="project" value="TreeGrafter"/>
</dbReference>
<evidence type="ECO:0000313" key="3">
    <source>
        <dbReference type="EMBL" id="OEU13136.1"/>
    </source>
</evidence>
<feature type="domain" description="AARP2CN" evidence="2">
    <location>
        <begin position="331"/>
        <end position="409"/>
    </location>
</feature>
<dbReference type="GO" id="GO:0000462">
    <property type="term" value="P:maturation of SSU-rRNA from tricistronic rRNA transcript (SSU-rRNA, 5.8S rRNA, LSU-rRNA)"/>
    <property type="evidence" value="ECO:0007669"/>
    <property type="project" value="TreeGrafter"/>
</dbReference>
<dbReference type="InParanoid" id="A0A1E7F4R6"/>
<feature type="region of interest" description="Disordered" evidence="1">
    <location>
        <begin position="465"/>
        <end position="490"/>
    </location>
</feature>
<proteinExistence type="predicted"/>
<dbReference type="SMART" id="SM00785">
    <property type="entry name" value="AARP2CN"/>
    <property type="match status" value="1"/>
</dbReference>
<reference evidence="3 4" key="1">
    <citation type="submission" date="2016-09" db="EMBL/GenBank/DDBJ databases">
        <title>Extensive genetic diversity and differential bi-allelic expression allows diatom success in the polar Southern Ocean.</title>
        <authorList>
            <consortium name="DOE Joint Genome Institute"/>
            <person name="Mock T."/>
            <person name="Otillar R.P."/>
            <person name="Strauss J."/>
            <person name="Dupont C."/>
            <person name="Frickenhaus S."/>
            <person name="Maumus F."/>
            <person name="Mcmullan M."/>
            <person name="Sanges R."/>
            <person name="Schmutz J."/>
            <person name="Toseland A."/>
            <person name="Valas R."/>
            <person name="Veluchamy A."/>
            <person name="Ward B.J."/>
            <person name="Allen A."/>
            <person name="Barry K."/>
            <person name="Falciatore A."/>
            <person name="Ferrante M."/>
            <person name="Fortunato A.E."/>
            <person name="Gloeckner G."/>
            <person name="Gruber A."/>
            <person name="Hipkin R."/>
            <person name="Janech M."/>
            <person name="Kroth P."/>
            <person name="Leese F."/>
            <person name="Lindquist E."/>
            <person name="Lyon B.R."/>
            <person name="Martin J."/>
            <person name="Mayer C."/>
            <person name="Parker M."/>
            <person name="Quesneville H."/>
            <person name="Raymond J."/>
            <person name="Uhlig C."/>
            <person name="Valentin K.U."/>
            <person name="Worden A.Z."/>
            <person name="Armbrust E.V."/>
            <person name="Bowler C."/>
            <person name="Green B."/>
            <person name="Moulton V."/>
            <person name="Van Oosterhout C."/>
            <person name="Grigoriev I."/>
        </authorList>
    </citation>
    <scope>NUCLEOTIDE SEQUENCE [LARGE SCALE GENOMIC DNA]</scope>
    <source>
        <strain evidence="3 4">CCMP1102</strain>
    </source>
</reference>
<feature type="compositionally biased region" description="Basic and acidic residues" evidence="1">
    <location>
        <begin position="560"/>
        <end position="573"/>
    </location>
</feature>
<dbReference type="Pfam" id="PF08142">
    <property type="entry name" value="AARP2CN"/>
    <property type="match status" value="1"/>
</dbReference>
<evidence type="ECO:0000256" key="1">
    <source>
        <dbReference type="SAM" id="MobiDB-lite"/>
    </source>
</evidence>
<evidence type="ECO:0000259" key="2">
    <source>
        <dbReference type="SMART" id="SM00785"/>
    </source>
</evidence>
<feature type="region of interest" description="Disordered" evidence="1">
    <location>
        <begin position="1"/>
        <end position="79"/>
    </location>
</feature>
<dbReference type="Proteomes" id="UP000095751">
    <property type="component" value="Unassembled WGS sequence"/>
</dbReference>
<dbReference type="PANTHER" id="PTHR12858:SF1">
    <property type="entry name" value="PRE-RRNA-PROCESSING PROTEIN TSR1 HOMOLOG"/>
    <property type="match status" value="1"/>
</dbReference>
<organism evidence="3 4">
    <name type="scientific">Fragilariopsis cylindrus CCMP1102</name>
    <dbReference type="NCBI Taxonomy" id="635003"/>
    <lineage>
        <taxon>Eukaryota</taxon>
        <taxon>Sar</taxon>
        <taxon>Stramenopiles</taxon>
        <taxon>Ochrophyta</taxon>
        <taxon>Bacillariophyta</taxon>
        <taxon>Bacillariophyceae</taxon>
        <taxon>Bacillariophycidae</taxon>
        <taxon>Bacillariales</taxon>
        <taxon>Bacillariaceae</taxon>
        <taxon>Fragilariopsis</taxon>
    </lineage>
</organism>
<feature type="region of interest" description="Disordered" evidence="1">
    <location>
        <begin position="560"/>
        <end position="593"/>
    </location>
</feature>
<dbReference type="InterPro" id="IPR012948">
    <property type="entry name" value="AARP2CN"/>
</dbReference>
<dbReference type="PANTHER" id="PTHR12858">
    <property type="entry name" value="RIBOSOME BIOGENESIS PROTEIN"/>
    <property type="match status" value="1"/>
</dbReference>
<dbReference type="GO" id="GO:0034511">
    <property type="term" value="F:U3 snoRNA binding"/>
    <property type="evidence" value="ECO:0007669"/>
    <property type="project" value="TreeGrafter"/>
</dbReference>
<gene>
    <name evidence="3" type="ORF">FRACYDRAFT_242742</name>
</gene>
<feature type="compositionally biased region" description="Basic and acidic residues" evidence="1">
    <location>
        <begin position="581"/>
        <end position="593"/>
    </location>
</feature>
<evidence type="ECO:0000313" key="4">
    <source>
        <dbReference type="Proteomes" id="UP000095751"/>
    </source>
</evidence>
<name>A0A1E7F4R6_9STRA</name>
<dbReference type="AlphaFoldDB" id="A0A1E7F4R6"/>
<dbReference type="GO" id="GO:0030688">
    <property type="term" value="C:preribosome, small subunit precursor"/>
    <property type="evidence" value="ECO:0007669"/>
    <property type="project" value="TreeGrafter"/>
</dbReference>
<accession>A0A1E7F4R6</accession>
<sequence length="593" mass="65863">MPNHHHRSGPLKQANKKNKRTKSSKRSASRIAGGKVEGRRASSKHRLASHNKVDRRHIQQQKKDAMHQEHLRRKRGIGGVGAAPPRVIGIISLGQKEETEETLRSMILQNADRVLGVNGDEKYPKTVTAKYEKHKKDGNLTVLTNSTAFRSQYHSERSDDAAIFSALDLCRVCDLILFVVDVDGEKSENFVGMSIGGDDQSISTNKTSSSMQHLDHLISERGDRVIHAMKSHGLPRVATILAKTKAESGIDDDNDDDDDHMTNMTSQSAKSIRRANLKRKTDVKNFVKRFATTEFGVDNEKVIEVNLRDDINDNNQDGTIDPEAHSKRILADSLIRSLCQISASPPNWVSKLPRSYILSDSHSYDSEIQELQITGYVRGIAPFDVNSLIHVPNLGTFSCKKLIKARIPGMRNKKSTGDMECDDDGYVVESDPMKRDDLQKFASPDALDGEQNLVGFDEADEEFHDGNTVDYNGADKTNTEDAGATDKFARPAGWSDYQSAWLDAIDDGENGEGGNDYIDLDHGELAKELNAKSGASIATNTMDIDDANEVSEAERQALLKERKESQEGHHQFPDEVEVKDDENAPSRVHKDPL</sequence>
<dbReference type="InterPro" id="IPR039761">
    <property type="entry name" value="Bms1/Tsr1"/>
</dbReference>
<dbReference type="GO" id="GO:0000479">
    <property type="term" value="P:endonucleolytic cleavage of tricistronic rRNA transcript (SSU-rRNA, 5.8S rRNA, LSU-rRNA)"/>
    <property type="evidence" value="ECO:0007669"/>
    <property type="project" value="TreeGrafter"/>
</dbReference>
<dbReference type="GO" id="GO:0005634">
    <property type="term" value="C:nucleus"/>
    <property type="evidence" value="ECO:0007669"/>
    <property type="project" value="InterPro"/>
</dbReference>
<keyword evidence="4" id="KW-1185">Reference proteome</keyword>